<keyword evidence="7 9" id="KW-0472">Membrane</keyword>
<dbReference type="RefSeq" id="WP_014102947.1">
    <property type="nucleotide sequence ID" value="NC_016026.1"/>
</dbReference>
<feature type="transmembrane region" description="Helical" evidence="9">
    <location>
        <begin position="260"/>
        <end position="283"/>
    </location>
</feature>
<dbReference type="PANTHER" id="PTHR48086">
    <property type="entry name" value="SODIUM/PROLINE SYMPORTER-RELATED"/>
    <property type="match status" value="1"/>
</dbReference>
<dbReference type="InterPro" id="IPR001734">
    <property type="entry name" value="Na/solute_symporter"/>
</dbReference>
<evidence type="ECO:0000313" key="11">
    <source>
        <dbReference type="Proteomes" id="UP000009286"/>
    </source>
</evidence>
<keyword evidence="4" id="KW-1003">Cell membrane</keyword>
<dbReference type="KEGG" id="mai:MICA_1406"/>
<dbReference type="HOGENOM" id="CLU_018808_15_3_5"/>
<evidence type="ECO:0000256" key="7">
    <source>
        <dbReference type="ARBA" id="ARBA00023136"/>
    </source>
</evidence>
<feature type="transmembrane region" description="Helical" evidence="9">
    <location>
        <begin position="393"/>
        <end position="412"/>
    </location>
</feature>
<evidence type="ECO:0000313" key="10">
    <source>
        <dbReference type="EMBL" id="AEP09724.1"/>
    </source>
</evidence>
<protein>
    <submittedName>
        <fullName evidence="10">Sodium:solute symporter family protein</fullName>
    </submittedName>
</protein>
<feature type="transmembrane region" description="Helical" evidence="9">
    <location>
        <begin position="152"/>
        <end position="174"/>
    </location>
</feature>
<dbReference type="STRING" id="856793.MICA_1406"/>
<evidence type="ECO:0000256" key="8">
    <source>
        <dbReference type="RuleBase" id="RU362091"/>
    </source>
</evidence>
<dbReference type="PROSITE" id="PS50283">
    <property type="entry name" value="NA_SOLUT_SYMP_3"/>
    <property type="match status" value="1"/>
</dbReference>
<dbReference type="EMBL" id="CP002382">
    <property type="protein sequence ID" value="AEP09724.1"/>
    <property type="molecule type" value="Genomic_DNA"/>
</dbReference>
<feature type="transmembrane region" description="Helical" evidence="9">
    <location>
        <begin position="76"/>
        <end position="94"/>
    </location>
</feature>
<sequence length="476" mass="51186">MLIGFVFFYMLVSIAIGLYAARRVHSSSDYVLAGRSLPVYITIATVFATWFGSETVLGIPATFIEEGIGGVVSDPFGAALCLILVGLIFAGPLYRMKLLTIGDFYKRTYGRSVELLVSICICISYLGWVAAQIMALGLVFNLLTHGGITQEWGMVLGLGIVLIYTIFGGMWSVAMTDFMQMIMIVVGLFIISFFISNMAGGVDVVVTAAVDAGKFDNFWPEMTLPGILAFLAAWMTMGFGSIPQQDVFQRVMSAKSEKAAIGGTVTGGVLYLLFAFIPIYLAYSAFVIQPEIVALQLEQDSQIILPSLILEHTPIWVQVMFFGAVLSAIMSTASGTLLAPSVTFAENIARGFLKNMDDRHFLTLIRGSVVGFAGIVLVIALNSELSIFEMVENAYKVTLAGAIVPLFAGIYWKRANTPGAMAAIILGIGTWIIMEFISPEGEGICPPQLAGFVASCFGMIVGSLVTKQSARPAEAV</sequence>
<keyword evidence="6 9" id="KW-1133">Transmembrane helix</keyword>
<feature type="transmembrane region" description="Helical" evidence="9">
    <location>
        <begin position="181"/>
        <end position="202"/>
    </location>
</feature>
<evidence type="ECO:0000256" key="9">
    <source>
        <dbReference type="SAM" id="Phobius"/>
    </source>
</evidence>
<dbReference type="PANTHER" id="PTHR48086:SF7">
    <property type="entry name" value="SODIUM-SOLUTE SYMPORTER-RELATED"/>
    <property type="match status" value="1"/>
</dbReference>
<dbReference type="AlphaFoldDB" id="G2KM28"/>
<keyword evidence="5 9" id="KW-0812">Transmembrane</keyword>
<evidence type="ECO:0000256" key="4">
    <source>
        <dbReference type="ARBA" id="ARBA00022475"/>
    </source>
</evidence>
<gene>
    <name evidence="10" type="ordered locus">MICA_1406</name>
</gene>
<feature type="transmembrane region" description="Helical" evidence="9">
    <location>
        <begin position="419"/>
        <end position="437"/>
    </location>
</feature>
<feature type="transmembrane region" description="Helical" evidence="9">
    <location>
        <begin position="6"/>
        <end position="25"/>
    </location>
</feature>
<dbReference type="InterPro" id="IPR018212">
    <property type="entry name" value="Na/solute_symporter_CS"/>
</dbReference>
<feature type="transmembrane region" description="Helical" evidence="9">
    <location>
        <begin position="222"/>
        <end position="240"/>
    </location>
</feature>
<name>G2KM28_MICAA</name>
<dbReference type="PROSITE" id="PS00457">
    <property type="entry name" value="NA_SOLUT_SYMP_2"/>
    <property type="match status" value="1"/>
</dbReference>
<dbReference type="InterPro" id="IPR038377">
    <property type="entry name" value="Na/Glc_symporter_sf"/>
</dbReference>
<organism evidence="10 11">
    <name type="scientific">Micavibrio aeruginosavorus (strain ARL-13)</name>
    <dbReference type="NCBI Taxonomy" id="856793"/>
    <lineage>
        <taxon>Bacteria</taxon>
        <taxon>Pseudomonadati</taxon>
        <taxon>Bdellovibrionota</taxon>
        <taxon>Bdellovibrionia</taxon>
        <taxon>Bdellovibrionales</taxon>
        <taxon>Pseudobdellovibrionaceae</taxon>
        <taxon>Micavibrio</taxon>
    </lineage>
</organism>
<keyword evidence="11" id="KW-1185">Reference proteome</keyword>
<proteinExistence type="inferred from homology"/>
<feature type="transmembrane region" description="Helical" evidence="9">
    <location>
        <begin position="361"/>
        <end position="381"/>
    </location>
</feature>
<accession>G2KM28</accession>
<dbReference type="GO" id="GO:0005886">
    <property type="term" value="C:plasma membrane"/>
    <property type="evidence" value="ECO:0007669"/>
    <property type="project" value="TreeGrafter"/>
</dbReference>
<dbReference type="Pfam" id="PF00474">
    <property type="entry name" value="SSF"/>
    <property type="match status" value="1"/>
</dbReference>
<keyword evidence="3" id="KW-0813">Transport</keyword>
<dbReference type="GO" id="GO:0046942">
    <property type="term" value="P:carboxylic acid transport"/>
    <property type="evidence" value="ECO:0007669"/>
    <property type="project" value="UniProtKB-ARBA"/>
</dbReference>
<feature type="transmembrane region" description="Helical" evidence="9">
    <location>
        <begin position="315"/>
        <end position="340"/>
    </location>
</feature>
<reference evidence="10 11" key="1">
    <citation type="journal article" date="2011" name="BMC Genomics">
        <title>Genomic insights into an obligate epibiotic bacterial predator: Micavibrio aeruginosavorus ARL-13.</title>
        <authorList>
            <person name="Wang Z."/>
            <person name="Kadouri D."/>
            <person name="Wu M."/>
        </authorList>
    </citation>
    <scope>NUCLEOTIDE SEQUENCE [LARGE SCALE GENOMIC DNA]</scope>
    <source>
        <strain evidence="10 11">ARL-13</strain>
    </source>
</reference>
<dbReference type="OrthoDB" id="9789704at2"/>
<feature type="transmembrane region" description="Helical" evidence="9">
    <location>
        <begin position="449"/>
        <end position="466"/>
    </location>
</feature>
<feature type="transmembrane region" description="Helical" evidence="9">
    <location>
        <begin position="115"/>
        <end position="140"/>
    </location>
</feature>
<evidence type="ECO:0000256" key="3">
    <source>
        <dbReference type="ARBA" id="ARBA00022448"/>
    </source>
</evidence>
<feature type="transmembrane region" description="Helical" evidence="9">
    <location>
        <begin position="37"/>
        <end position="64"/>
    </location>
</feature>
<dbReference type="InterPro" id="IPR050277">
    <property type="entry name" value="Sodium:Solute_Symporter"/>
</dbReference>
<evidence type="ECO:0000256" key="6">
    <source>
        <dbReference type="ARBA" id="ARBA00022989"/>
    </source>
</evidence>
<comment type="subcellular location">
    <subcellularLocation>
        <location evidence="1">Membrane</location>
        <topology evidence="1">Multi-pass membrane protein</topology>
    </subcellularLocation>
</comment>
<evidence type="ECO:0000256" key="2">
    <source>
        <dbReference type="ARBA" id="ARBA00006434"/>
    </source>
</evidence>
<dbReference type="Gene3D" id="1.20.1730.10">
    <property type="entry name" value="Sodium/glucose cotransporter"/>
    <property type="match status" value="1"/>
</dbReference>
<dbReference type="eggNOG" id="COG0591">
    <property type="taxonomic scope" value="Bacteria"/>
</dbReference>
<evidence type="ECO:0000256" key="1">
    <source>
        <dbReference type="ARBA" id="ARBA00004141"/>
    </source>
</evidence>
<comment type="similarity">
    <text evidence="2 8">Belongs to the sodium:solute symporter (SSF) (TC 2.A.21) family.</text>
</comment>
<dbReference type="CDD" id="cd11474">
    <property type="entry name" value="SLC5sbd_CHT"/>
    <property type="match status" value="1"/>
</dbReference>
<dbReference type="Proteomes" id="UP000009286">
    <property type="component" value="Chromosome"/>
</dbReference>
<evidence type="ECO:0000256" key="5">
    <source>
        <dbReference type="ARBA" id="ARBA00022692"/>
    </source>
</evidence>
<dbReference type="GO" id="GO:0022857">
    <property type="term" value="F:transmembrane transporter activity"/>
    <property type="evidence" value="ECO:0007669"/>
    <property type="project" value="InterPro"/>
</dbReference>